<gene>
    <name evidence="1" type="ORF">BFJ69_g728</name>
</gene>
<accession>A0A420P3W9</accession>
<reference evidence="1 2" key="1">
    <citation type="journal article" date="2018" name="Sci. Rep.">
        <title>Characterisation of pathogen-specific regions and novel effector candidates in Fusarium oxysporum f. sp. cepae.</title>
        <authorList>
            <person name="Armitage A.D."/>
            <person name="Taylor A."/>
            <person name="Sobczyk M.K."/>
            <person name="Baxter L."/>
            <person name="Greenfield B.P."/>
            <person name="Bates H.J."/>
            <person name="Wilson F."/>
            <person name="Jackson A.C."/>
            <person name="Ott S."/>
            <person name="Harrison R.J."/>
            <person name="Clarkson J.P."/>
        </authorList>
    </citation>
    <scope>NUCLEOTIDE SEQUENCE [LARGE SCALE GENOMIC DNA]</scope>
    <source>
        <strain evidence="1 2">Fo_A13</strain>
    </source>
</reference>
<dbReference type="VEuPathDB" id="FungiDB:FOC1_g10008476"/>
<evidence type="ECO:0000313" key="2">
    <source>
        <dbReference type="Proteomes" id="UP000285084"/>
    </source>
</evidence>
<dbReference type="VEuPathDB" id="FungiDB:FOXG_03642"/>
<dbReference type="EMBL" id="MRCX01000003">
    <property type="protein sequence ID" value="RKK87209.1"/>
    <property type="molecule type" value="Genomic_DNA"/>
</dbReference>
<sequence>MNNTARTKRCGLCGLPVEEPDPAVHDGCEQMDINRGSGALQRVLLFGFEPPKMKQEHARITRWAEAMIADGLSLCFAQGETMAEQELSRTSEVLQSIGRYLVSHYIVRENESMLRRASRITFVLRGQVKVTFSLFQGRKYVTSVSNGQEQKPGNSSELFALGPGETAHVVHIAENHLGVVSLVVADLDHAFQAEQVAGVWWRAIYIPCGRCLIMATNDGIKLRSLSPVSPCAFCTASRGPRYHQIAWPCPTHHIAIRWVGEPRSYPARMAPVILKESSIGISTYWEHTTMAIHSHDIDEKSLALYSRTGGDAAWIHTPFDDNEAITKIWWGSIGGNGDAMGLRTSKGREVFLGFVGAIPDLDWELASTPAMDNYRIYYDSMSSMGIGGLAFEDPSPVAQGFQPFDPTTIVPPMPDFRYCVEPFFFSSANLHNLSKITVCQIPNKRGISGLLLTYKNGHKEALGEVRLNCLESPIDVGKQDRVWLRFEYDPTGIIDEHPRLVEISFSPIEPIMRDGTDPAVVGINCLEVLFTDELHWWWSSLQCQVFYDGQGSLQPRDAEKWLLFDD</sequence>
<evidence type="ECO:0000313" key="1">
    <source>
        <dbReference type="EMBL" id="RKK87209.1"/>
    </source>
</evidence>
<dbReference type="VEuPathDB" id="FungiDB:FOZG_08342"/>
<proteinExistence type="predicted"/>
<protein>
    <submittedName>
        <fullName evidence="1">Uncharacterized protein</fullName>
    </submittedName>
</protein>
<dbReference type="VEuPathDB" id="FungiDB:FOIG_11986"/>
<dbReference type="VEuPathDB" id="FungiDB:FOXG_18611"/>
<name>A0A420P3W9_FUSOX</name>
<dbReference type="Proteomes" id="UP000285084">
    <property type="component" value="Unassembled WGS sequence"/>
</dbReference>
<comment type="caution">
    <text evidence="1">The sequence shown here is derived from an EMBL/GenBank/DDBJ whole genome shotgun (WGS) entry which is preliminary data.</text>
</comment>
<dbReference type="AlphaFoldDB" id="A0A420P3W9"/>
<organism evidence="1 2">
    <name type="scientific">Fusarium oxysporum</name>
    <name type="common">Fusarium vascular wilt</name>
    <dbReference type="NCBI Taxonomy" id="5507"/>
    <lineage>
        <taxon>Eukaryota</taxon>
        <taxon>Fungi</taxon>
        <taxon>Dikarya</taxon>
        <taxon>Ascomycota</taxon>
        <taxon>Pezizomycotina</taxon>
        <taxon>Sordariomycetes</taxon>
        <taxon>Hypocreomycetidae</taxon>
        <taxon>Hypocreales</taxon>
        <taxon>Nectriaceae</taxon>
        <taxon>Fusarium</taxon>
        <taxon>Fusarium oxysporum species complex</taxon>
    </lineage>
</organism>
<dbReference type="VEuPathDB" id="FungiDB:FOC4_g10014204"/>
<dbReference type="VEuPathDB" id="FungiDB:FOMG_13115"/>
<dbReference type="VEuPathDB" id="FungiDB:HZS61_015723"/>